<evidence type="ECO:0000256" key="2">
    <source>
        <dbReference type="ARBA" id="ARBA00022679"/>
    </source>
</evidence>
<evidence type="ECO:0000259" key="3">
    <source>
        <dbReference type="Pfam" id="PF13649"/>
    </source>
</evidence>
<name>A0A6P0HM74_9ACTN</name>
<organism evidence="4 5">
    <name type="scientific">Nocardioides zeae</name>
    <dbReference type="NCBI Taxonomy" id="1457234"/>
    <lineage>
        <taxon>Bacteria</taxon>
        <taxon>Bacillati</taxon>
        <taxon>Actinomycetota</taxon>
        <taxon>Actinomycetes</taxon>
        <taxon>Propionibacteriales</taxon>
        <taxon>Nocardioidaceae</taxon>
        <taxon>Nocardioides</taxon>
    </lineage>
</organism>
<dbReference type="InterPro" id="IPR041698">
    <property type="entry name" value="Methyltransf_25"/>
</dbReference>
<feature type="domain" description="Methyltransferase" evidence="3">
    <location>
        <begin position="45"/>
        <end position="140"/>
    </location>
</feature>
<dbReference type="GO" id="GO:0008168">
    <property type="term" value="F:methyltransferase activity"/>
    <property type="evidence" value="ECO:0007669"/>
    <property type="project" value="UniProtKB-KW"/>
</dbReference>
<proteinExistence type="predicted"/>
<dbReference type="InterPro" id="IPR029063">
    <property type="entry name" value="SAM-dependent_MTases_sf"/>
</dbReference>
<dbReference type="Gene3D" id="2.20.25.110">
    <property type="entry name" value="S-adenosyl-L-methionine-dependent methyltransferases"/>
    <property type="match status" value="1"/>
</dbReference>
<dbReference type="RefSeq" id="WP_163773330.1">
    <property type="nucleotide sequence ID" value="NZ_JAAGXA010000012.1"/>
</dbReference>
<comment type="caution">
    <text evidence="4">The sequence shown here is derived from an EMBL/GenBank/DDBJ whole genome shotgun (WGS) entry which is preliminary data.</text>
</comment>
<evidence type="ECO:0000313" key="4">
    <source>
        <dbReference type="EMBL" id="NEN79778.1"/>
    </source>
</evidence>
<dbReference type="PANTHER" id="PTHR43861">
    <property type="entry name" value="TRANS-ACONITATE 2-METHYLTRANSFERASE-RELATED"/>
    <property type="match status" value="1"/>
</dbReference>
<dbReference type="GO" id="GO:0032259">
    <property type="term" value="P:methylation"/>
    <property type="evidence" value="ECO:0007669"/>
    <property type="project" value="UniProtKB-KW"/>
</dbReference>
<accession>A0A6P0HM74</accession>
<dbReference type="AlphaFoldDB" id="A0A6P0HM74"/>
<dbReference type="Proteomes" id="UP000468687">
    <property type="component" value="Unassembled WGS sequence"/>
</dbReference>
<dbReference type="CDD" id="cd02440">
    <property type="entry name" value="AdoMet_MTases"/>
    <property type="match status" value="1"/>
</dbReference>
<dbReference type="SUPFAM" id="SSF53335">
    <property type="entry name" value="S-adenosyl-L-methionine-dependent methyltransferases"/>
    <property type="match status" value="1"/>
</dbReference>
<evidence type="ECO:0000313" key="5">
    <source>
        <dbReference type="Proteomes" id="UP000468687"/>
    </source>
</evidence>
<evidence type="ECO:0000256" key="1">
    <source>
        <dbReference type="ARBA" id="ARBA00022603"/>
    </source>
</evidence>
<dbReference type="PANTHER" id="PTHR43861:SF1">
    <property type="entry name" value="TRANS-ACONITATE 2-METHYLTRANSFERASE"/>
    <property type="match status" value="1"/>
</dbReference>
<reference evidence="4 5" key="1">
    <citation type="journal article" date="2014" name="Int. J. Syst. Evol. Microbiol.">
        <title>Nocardioides zeae sp. nov., isolated from the stem of Zea mays.</title>
        <authorList>
            <person name="Glaeser S.P."/>
            <person name="McInroy J.A."/>
            <person name="Busse H.J."/>
            <person name="Kampfer P."/>
        </authorList>
    </citation>
    <scope>NUCLEOTIDE SEQUENCE [LARGE SCALE GENOMIC DNA]</scope>
    <source>
        <strain evidence="4 5">JCM 30728</strain>
    </source>
</reference>
<dbReference type="Pfam" id="PF13649">
    <property type="entry name" value="Methyltransf_25"/>
    <property type="match status" value="1"/>
</dbReference>
<protein>
    <submittedName>
        <fullName evidence="4">Class I SAM-dependent methyltransferase</fullName>
    </submittedName>
</protein>
<dbReference type="Gene3D" id="3.40.50.150">
    <property type="entry name" value="Vaccinia Virus protein VP39"/>
    <property type="match status" value="1"/>
</dbReference>
<keyword evidence="1 4" id="KW-0489">Methyltransferase</keyword>
<sequence>MNSFYSGLLGDVFVQQTSGRQFGEDRIFRRVVLSAYADVAAMPALELGCGYGRLLIELVQDGIKVEGIDLSSEMVDACRAGLVERGLDAPVHLGEFAPLSPGLRSYASMYCPLNSFSLIADDDAASEALRSFRSHLEPGGVVALSASGRCEDHGSMSMSLRHTLTLDSGPRRGFQVRVFEARARCRCGQHVQVRRRADSLAPIADAEWRKGEIETQLRRVWQPEDLAASLRRAGFGEIRMIGGAGDYVMVGAA</sequence>
<dbReference type="EMBL" id="JAAGXA010000012">
    <property type="protein sequence ID" value="NEN79778.1"/>
    <property type="molecule type" value="Genomic_DNA"/>
</dbReference>
<gene>
    <name evidence="4" type="ORF">G3T38_16025</name>
</gene>
<keyword evidence="2 4" id="KW-0808">Transferase</keyword>
<keyword evidence="5" id="KW-1185">Reference proteome</keyword>